<organism evidence="2 3">
    <name type="scientific">Elliptochloris bilobata</name>
    <dbReference type="NCBI Taxonomy" id="381761"/>
    <lineage>
        <taxon>Eukaryota</taxon>
        <taxon>Viridiplantae</taxon>
        <taxon>Chlorophyta</taxon>
        <taxon>core chlorophytes</taxon>
        <taxon>Trebouxiophyceae</taxon>
        <taxon>Trebouxiophyceae incertae sedis</taxon>
        <taxon>Elliptochloris clade</taxon>
        <taxon>Elliptochloris</taxon>
    </lineage>
</organism>
<dbReference type="AlphaFoldDB" id="A0AAW1QX85"/>
<sequence>MDVQYLQRMVGDGLAQGCAAVTAAQPDAPVEALAVYLQGQQARVRHAEALRDAERQAVAARTQALQAAEGAARAAAAEAAAQREAALAGLLACTSDVFGLYQQAVDACMALKGVGAAYVAAAALDIPNVAYEPGTVFFRRFPRVGALHAVAVHAGEADTHALLCVDTLLPCGSGAALSSGDRGFMRQVAERMRAVLAGMLAAQAAARAAPLGVPQLEELEALERKSQAEQAHAPKEADPEEPKQASESTPEAEAQAVAAMQARLDSALGMLAHAQAAVAAVRDAAVAEVRLLLHAPPGTCFLMQAVLAALHQSSKTWPACRAELLGSAFWAAVAVHDASAASSEQVLMDMQAAAAAGKAARAQLNEELPSSCLGSLLAVLLAQWERVGTCASALRALQATAAGHATQRLLVAQAAAAEAAREAAEAAEAAQVKVAEDEAAHGEEGGDAEAEDDA</sequence>
<protein>
    <submittedName>
        <fullName evidence="2">Uncharacterized protein</fullName>
    </submittedName>
</protein>
<name>A0AAW1QX85_9CHLO</name>
<evidence type="ECO:0000313" key="3">
    <source>
        <dbReference type="Proteomes" id="UP001445335"/>
    </source>
</evidence>
<reference evidence="2 3" key="1">
    <citation type="journal article" date="2024" name="Nat. Commun.">
        <title>Phylogenomics reveals the evolutionary origins of lichenization in chlorophyte algae.</title>
        <authorList>
            <person name="Puginier C."/>
            <person name="Libourel C."/>
            <person name="Otte J."/>
            <person name="Skaloud P."/>
            <person name="Haon M."/>
            <person name="Grisel S."/>
            <person name="Petersen M."/>
            <person name="Berrin J.G."/>
            <person name="Delaux P.M."/>
            <person name="Dal Grande F."/>
            <person name="Keller J."/>
        </authorList>
    </citation>
    <scope>NUCLEOTIDE SEQUENCE [LARGE SCALE GENOMIC DNA]</scope>
    <source>
        <strain evidence="2 3">SAG 245.80</strain>
    </source>
</reference>
<feature type="compositionally biased region" description="Basic and acidic residues" evidence="1">
    <location>
        <begin position="434"/>
        <end position="444"/>
    </location>
</feature>
<evidence type="ECO:0000313" key="2">
    <source>
        <dbReference type="EMBL" id="KAK9826144.1"/>
    </source>
</evidence>
<dbReference type="Gene3D" id="1.20.890.10">
    <property type="entry name" value="cAMP-dependent protein kinase regulatory subunit, dimerization-anchoring domain"/>
    <property type="match status" value="1"/>
</dbReference>
<keyword evidence="3" id="KW-1185">Reference proteome</keyword>
<feature type="compositionally biased region" description="Acidic residues" evidence="1">
    <location>
        <begin position="445"/>
        <end position="454"/>
    </location>
</feature>
<dbReference type="EMBL" id="JALJOU010000067">
    <property type="protein sequence ID" value="KAK9826144.1"/>
    <property type="molecule type" value="Genomic_DNA"/>
</dbReference>
<feature type="compositionally biased region" description="Basic and acidic residues" evidence="1">
    <location>
        <begin position="224"/>
        <end position="244"/>
    </location>
</feature>
<dbReference type="Gene3D" id="1.20.920.60">
    <property type="match status" value="1"/>
</dbReference>
<accession>A0AAW1QX85</accession>
<feature type="region of interest" description="Disordered" evidence="1">
    <location>
        <begin position="224"/>
        <end position="254"/>
    </location>
</feature>
<proteinExistence type="predicted"/>
<comment type="caution">
    <text evidence="2">The sequence shown here is derived from an EMBL/GenBank/DDBJ whole genome shotgun (WGS) entry which is preliminary data.</text>
</comment>
<gene>
    <name evidence="2" type="ORF">WJX81_000053</name>
</gene>
<dbReference type="InterPro" id="IPR007858">
    <property type="entry name" value="Dpy-30_motif"/>
</dbReference>
<dbReference type="Proteomes" id="UP001445335">
    <property type="component" value="Unassembled WGS sequence"/>
</dbReference>
<feature type="region of interest" description="Disordered" evidence="1">
    <location>
        <begin position="428"/>
        <end position="454"/>
    </location>
</feature>
<dbReference type="Pfam" id="PF05186">
    <property type="entry name" value="Dpy-30"/>
    <property type="match status" value="1"/>
</dbReference>
<evidence type="ECO:0000256" key="1">
    <source>
        <dbReference type="SAM" id="MobiDB-lite"/>
    </source>
</evidence>